<dbReference type="RefSeq" id="WP_204809295.1">
    <property type="nucleotide sequence ID" value="NZ_BAAAIY010000003.1"/>
</dbReference>
<evidence type="ECO:0000313" key="3">
    <source>
        <dbReference type="Proteomes" id="UP001596305"/>
    </source>
</evidence>
<keyword evidence="3" id="KW-1185">Reference proteome</keyword>
<protein>
    <submittedName>
        <fullName evidence="2">Uncharacterized protein</fullName>
    </submittedName>
</protein>
<dbReference type="EMBL" id="JBHSTM010000004">
    <property type="protein sequence ID" value="MFC6424689.1"/>
    <property type="molecule type" value="Genomic_DNA"/>
</dbReference>
<evidence type="ECO:0000313" key="2">
    <source>
        <dbReference type="EMBL" id="MFC6424689.1"/>
    </source>
</evidence>
<accession>A0ABW1X824</accession>
<organism evidence="2 3">
    <name type="scientific">Oerskovia paurometabola</name>
    <dbReference type="NCBI Taxonomy" id="162170"/>
    <lineage>
        <taxon>Bacteria</taxon>
        <taxon>Bacillati</taxon>
        <taxon>Actinomycetota</taxon>
        <taxon>Actinomycetes</taxon>
        <taxon>Micrococcales</taxon>
        <taxon>Cellulomonadaceae</taxon>
        <taxon>Oerskovia</taxon>
    </lineage>
</organism>
<sequence length="113" mass="12201">MTAVDEGQALKTEGVARSGERLTDDHRTAFRAIVEAIEPGTWFSINDVREHLDAAEIPAASRAHLFYAACKAGQIDPVIFSVGGQVVAHQVRSTGRSAHNARVNVYERMGAPT</sequence>
<comment type="caution">
    <text evidence="2">The sequence shown here is derived from an EMBL/GenBank/DDBJ whole genome shotgun (WGS) entry which is preliminary data.</text>
</comment>
<reference evidence="3" key="1">
    <citation type="journal article" date="2019" name="Int. J. Syst. Evol. Microbiol.">
        <title>The Global Catalogue of Microorganisms (GCM) 10K type strain sequencing project: providing services to taxonomists for standard genome sequencing and annotation.</title>
        <authorList>
            <consortium name="The Broad Institute Genomics Platform"/>
            <consortium name="The Broad Institute Genome Sequencing Center for Infectious Disease"/>
            <person name="Wu L."/>
            <person name="Ma J."/>
        </authorList>
    </citation>
    <scope>NUCLEOTIDE SEQUENCE [LARGE SCALE GENOMIC DNA]</scope>
    <source>
        <strain evidence="3">CCUG 47105</strain>
    </source>
</reference>
<gene>
    <name evidence="2" type="ORF">ACFP71_07625</name>
</gene>
<proteinExistence type="predicted"/>
<feature type="region of interest" description="Disordered" evidence="1">
    <location>
        <begin position="1"/>
        <end position="21"/>
    </location>
</feature>
<dbReference type="Proteomes" id="UP001596305">
    <property type="component" value="Unassembled WGS sequence"/>
</dbReference>
<evidence type="ECO:0000256" key="1">
    <source>
        <dbReference type="SAM" id="MobiDB-lite"/>
    </source>
</evidence>
<name>A0ABW1X824_9CELL</name>